<proteinExistence type="predicted"/>
<feature type="region of interest" description="Disordered" evidence="7">
    <location>
        <begin position="1103"/>
        <end position="1133"/>
    </location>
</feature>
<evidence type="ECO:0000256" key="7">
    <source>
        <dbReference type="SAM" id="MobiDB-lite"/>
    </source>
</evidence>
<dbReference type="InterPro" id="IPR058192">
    <property type="entry name" value="WHD_ROQ1-like"/>
</dbReference>
<keyword evidence="3" id="KW-0677">Repeat</keyword>
<dbReference type="PROSITE" id="PS51450">
    <property type="entry name" value="LRR"/>
    <property type="match status" value="1"/>
</dbReference>
<sequence>MADQEASSSTSRCAYHVFLSFRGKDIRKTFIDHLYTALVQAGIHVFRDDDEIERGEKISSYASSRWCLDELLKIVQRRKNSGQVIFPVFYDVDPSHVRKQTGTFAQAFSSYEEEVELETDERKKESLEKVSRWRAALTEVANLGGKVLQNEADGHESRFIQEIVKQIGNKLNRTVLNVAPHPIGIDTRVKNINLWLQDGSTEVGVLAIYGMGGIGKTTVAKTAYNLNFDKFDGSSFLANIREASEQPNGLVRIQRQLLSDILKKKAEKVYNVDEGIIKIKNAVSCKRVLLVVDDVDQLDQLNAVIGMRQWFYPGSKIVITTRHERLLKADDVCEMHKVKELDDRESLQLFSWHAFGQDNPIEGYMELSERVLQHCGGIPLALQVLGSSMSGRSVDVWESAIKKLEAIPDSHILKKLKVSFDSLEDDHDKNLFLDIVCFFIGKDKDYTVRILDECGFFTIGGIQSLIDRCLLMIGEDNKMRTHDLIRDMGREIIRQESPEEPGERSRLWHHKDSLYVLSEKTGTETIKGLELDMQMFMDGKSVGTIFGNDAKGQRSKESLVALELRNSSLKQAWRGAKELILLRFLNLSHSHGLTKTPDFSGLPNLERLILKDCIALMEVHESIGELERLVFLNLTDCKNLRKLPKTVCKLQSLKKLILSGCSKLVELPIELGNLESLTVLHADKISINQLVSTTGEVKSWRARFWSWVSRERKCPEPITFSLASLSHSLVKLSLANCNLSNDAIPIDLRSLSLLQYLNLSENPICSLPESIKGLCVLQDLWLDSCTSLQSLPELPMSLIKLKAINCTSLKRITNLPNMLKSLFLDVSDCCKLVEVQGLFKLEPIGDFLPEMINNLGLSNLESMRNIEVELFNNMTKTRMKCPVQGLYEFGIFSASVPGNEIPGWFGHKAMGHMITFNVPSQPNLKMRGFNICFVYTRSKDQKYRYWGDSKYGNSYSYFIKISNRTRGKKWVYSPTFLGIPGTGEDMTWSSHWKFANHMDDGDEVSVSLIGWSLTFRAKECGIGFVYEEQEEQKGMPTKGEEEVTKYSSARPFENVSDDDMSAYQLKSGDYFLSHPDYFMLLEQARDHPARAVLHEYLFQDTVQSTGSTSEGGGGGGGGGEGDDSDDYYVDDNYDDIDEEELMTILGWQ</sequence>
<dbReference type="Gene3D" id="3.40.50.10140">
    <property type="entry name" value="Toll/interleukin-1 receptor homology (TIR) domain"/>
    <property type="match status" value="1"/>
</dbReference>
<keyword evidence="10" id="KW-1185">Reference proteome</keyword>
<dbReference type="OrthoDB" id="1357022at2759"/>
<dbReference type="InterPro" id="IPR002182">
    <property type="entry name" value="NB-ARC"/>
</dbReference>
<gene>
    <name evidence="9" type="ORF">Acr_09g0008290</name>
</gene>
<dbReference type="InterPro" id="IPR027417">
    <property type="entry name" value="P-loop_NTPase"/>
</dbReference>
<organism evidence="9 10">
    <name type="scientific">Actinidia rufa</name>
    <dbReference type="NCBI Taxonomy" id="165716"/>
    <lineage>
        <taxon>Eukaryota</taxon>
        <taxon>Viridiplantae</taxon>
        <taxon>Streptophyta</taxon>
        <taxon>Embryophyta</taxon>
        <taxon>Tracheophyta</taxon>
        <taxon>Spermatophyta</taxon>
        <taxon>Magnoliopsida</taxon>
        <taxon>eudicotyledons</taxon>
        <taxon>Gunneridae</taxon>
        <taxon>Pentapetalae</taxon>
        <taxon>asterids</taxon>
        <taxon>Ericales</taxon>
        <taxon>Actinidiaceae</taxon>
        <taxon>Actinidia</taxon>
    </lineage>
</organism>
<dbReference type="Pfam" id="PF01582">
    <property type="entry name" value="TIR"/>
    <property type="match status" value="2"/>
</dbReference>
<dbReference type="Pfam" id="PF23282">
    <property type="entry name" value="WHD_ROQ1"/>
    <property type="match status" value="1"/>
</dbReference>
<dbReference type="Gene3D" id="1.10.8.430">
    <property type="entry name" value="Helical domain of apoptotic protease-activating factors"/>
    <property type="match status" value="1"/>
</dbReference>
<dbReference type="InterPro" id="IPR042197">
    <property type="entry name" value="Apaf_helical"/>
</dbReference>
<evidence type="ECO:0000313" key="9">
    <source>
        <dbReference type="EMBL" id="GFY94383.1"/>
    </source>
</evidence>
<dbReference type="InterPro" id="IPR000157">
    <property type="entry name" value="TIR_dom"/>
</dbReference>
<evidence type="ECO:0000256" key="6">
    <source>
        <dbReference type="ARBA" id="ARBA00047304"/>
    </source>
</evidence>
<dbReference type="PANTHER" id="PTHR11017:SF305">
    <property type="entry name" value="TMV RESISTANCE PROTEIN N-LIKE"/>
    <property type="match status" value="1"/>
</dbReference>
<dbReference type="InterPro" id="IPR001611">
    <property type="entry name" value="Leu-rich_rpt"/>
</dbReference>
<evidence type="ECO:0000259" key="8">
    <source>
        <dbReference type="PROSITE" id="PS50104"/>
    </source>
</evidence>
<dbReference type="EMBL" id="BJWL01000009">
    <property type="protein sequence ID" value="GFY94383.1"/>
    <property type="molecule type" value="Genomic_DNA"/>
</dbReference>
<dbReference type="PRINTS" id="PR00364">
    <property type="entry name" value="DISEASERSIST"/>
</dbReference>
<comment type="caution">
    <text evidence="9">The sequence shown here is derived from an EMBL/GenBank/DDBJ whole genome shotgun (WGS) entry which is preliminary data.</text>
</comment>
<evidence type="ECO:0000256" key="3">
    <source>
        <dbReference type="ARBA" id="ARBA00022737"/>
    </source>
</evidence>
<comment type="catalytic activity">
    <reaction evidence="6">
        <text>NAD(+) + H2O = ADP-D-ribose + nicotinamide + H(+)</text>
        <dbReference type="Rhea" id="RHEA:16301"/>
        <dbReference type="ChEBI" id="CHEBI:15377"/>
        <dbReference type="ChEBI" id="CHEBI:15378"/>
        <dbReference type="ChEBI" id="CHEBI:17154"/>
        <dbReference type="ChEBI" id="CHEBI:57540"/>
        <dbReference type="ChEBI" id="CHEBI:57967"/>
        <dbReference type="EC" id="3.2.2.6"/>
    </reaction>
    <physiologicalReaction direction="left-to-right" evidence="6">
        <dbReference type="Rhea" id="RHEA:16302"/>
    </physiologicalReaction>
</comment>
<dbReference type="SUPFAM" id="SSF52058">
    <property type="entry name" value="L domain-like"/>
    <property type="match status" value="1"/>
</dbReference>
<dbReference type="PANTHER" id="PTHR11017">
    <property type="entry name" value="LEUCINE-RICH REPEAT-CONTAINING PROTEIN"/>
    <property type="match status" value="1"/>
</dbReference>
<dbReference type="GO" id="GO:0061809">
    <property type="term" value="F:NAD+ nucleosidase activity, cyclic ADP-ribose generating"/>
    <property type="evidence" value="ECO:0007669"/>
    <property type="project" value="UniProtKB-EC"/>
</dbReference>
<dbReference type="Pfam" id="PF00931">
    <property type="entry name" value="NB-ARC"/>
    <property type="match status" value="1"/>
</dbReference>
<dbReference type="Gene3D" id="3.40.50.300">
    <property type="entry name" value="P-loop containing nucleotide triphosphate hydrolases"/>
    <property type="match status" value="1"/>
</dbReference>
<dbReference type="AlphaFoldDB" id="A0A7J0F6Z6"/>
<protein>
    <recommendedName>
        <fullName evidence="1">ADP-ribosyl cyclase/cyclic ADP-ribose hydrolase</fullName>
        <ecNumber evidence="1">3.2.2.6</ecNumber>
    </recommendedName>
</protein>
<dbReference type="Gene3D" id="3.80.10.10">
    <property type="entry name" value="Ribonuclease Inhibitor"/>
    <property type="match status" value="2"/>
</dbReference>
<evidence type="ECO:0000313" key="10">
    <source>
        <dbReference type="Proteomes" id="UP000585474"/>
    </source>
</evidence>
<dbReference type="SUPFAM" id="SSF52200">
    <property type="entry name" value="Toll/Interleukin receptor TIR domain"/>
    <property type="match status" value="1"/>
</dbReference>
<keyword evidence="2" id="KW-0433">Leucine-rich repeat</keyword>
<dbReference type="EC" id="3.2.2.6" evidence="1"/>
<dbReference type="PROSITE" id="PS50104">
    <property type="entry name" value="TIR"/>
    <property type="match status" value="1"/>
</dbReference>
<feature type="compositionally biased region" description="Acidic residues" evidence="7">
    <location>
        <begin position="1120"/>
        <end position="1133"/>
    </location>
</feature>
<dbReference type="InterPro" id="IPR044974">
    <property type="entry name" value="Disease_R_plants"/>
</dbReference>
<dbReference type="GO" id="GO:0043531">
    <property type="term" value="F:ADP binding"/>
    <property type="evidence" value="ECO:0007669"/>
    <property type="project" value="InterPro"/>
</dbReference>
<accession>A0A7J0F6Z6</accession>
<reference evidence="9 10" key="1">
    <citation type="submission" date="2019-07" db="EMBL/GenBank/DDBJ databases">
        <title>De Novo Assembly of kiwifruit Actinidia rufa.</title>
        <authorList>
            <person name="Sugita-Konishi S."/>
            <person name="Sato K."/>
            <person name="Mori E."/>
            <person name="Abe Y."/>
            <person name="Kisaki G."/>
            <person name="Hamano K."/>
            <person name="Suezawa K."/>
            <person name="Otani M."/>
            <person name="Fukuda T."/>
            <person name="Manabe T."/>
            <person name="Gomi K."/>
            <person name="Tabuchi M."/>
            <person name="Akimitsu K."/>
            <person name="Kataoka I."/>
        </authorList>
    </citation>
    <scope>NUCLEOTIDE SEQUENCE [LARGE SCALE GENOMIC DNA]</scope>
    <source>
        <strain evidence="10">cv. Fuchu</strain>
    </source>
</reference>
<name>A0A7J0F6Z6_9ERIC</name>
<dbReference type="InterPro" id="IPR045344">
    <property type="entry name" value="C-JID"/>
</dbReference>
<evidence type="ECO:0000256" key="4">
    <source>
        <dbReference type="ARBA" id="ARBA00022801"/>
    </source>
</evidence>
<dbReference type="GO" id="GO:0007165">
    <property type="term" value="P:signal transduction"/>
    <property type="evidence" value="ECO:0007669"/>
    <property type="project" value="InterPro"/>
</dbReference>
<dbReference type="SUPFAM" id="SSF52540">
    <property type="entry name" value="P-loop containing nucleoside triphosphate hydrolases"/>
    <property type="match status" value="1"/>
</dbReference>
<evidence type="ECO:0000256" key="2">
    <source>
        <dbReference type="ARBA" id="ARBA00022614"/>
    </source>
</evidence>
<dbReference type="Proteomes" id="UP000585474">
    <property type="component" value="Unassembled WGS sequence"/>
</dbReference>
<feature type="domain" description="TIR" evidence="8">
    <location>
        <begin position="13"/>
        <end position="171"/>
    </location>
</feature>
<feature type="compositionally biased region" description="Gly residues" evidence="7">
    <location>
        <begin position="1109"/>
        <end position="1119"/>
    </location>
</feature>
<evidence type="ECO:0000256" key="1">
    <source>
        <dbReference type="ARBA" id="ARBA00011982"/>
    </source>
</evidence>
<dbReference type="SMART" id="SM00255">
    <property type="entry name" value="TIR"/>
    <property type="match status" value="1"/>
</dbReference>
<dbReference type="InterPro" id="IPR032675">
    <property type="entry name" value="LRR_dom_sf"/>
</dbReference>
<dbReference type="GO" id="GO:0006952">
    <property type="term" value="P:defense response"/>
    <property type="evidence" value="ECO:0007669"/>
    <property type="project" value="InterPro"/>
</dbReference>
<keyword evidence="5" id="KW-0520">NAD</keyword>
<keyword evidence="4" id="KW-0378">Hydrolase</keyword>
<dbReference type="InterPro" id="IPR035897">
    <property type="entry name" value="Toll_tir_struct_dom_sf"/>
</dbReference>
<dbReference type="Pfam" id="PF20160">
    <property type="entry name" value="C-JID"/>
    <property type="match status" value="1"/>
</dbReference>
<evidence type="ECO:0000256" key="5">
    <source>
        <dbReference type="ARBA" id="ARBA00023027"/>
    </source>
</evidence>